<keyword evidence="2" id="KW-0853">WD repeat</keyword>
<dbReference type="AlphaFoldDB" id="A0A5E4NS85"/>
<dbReference type="GO" id="GO:0032266">
    <property type="term" value="F:phosphatidylinositol-3-phosphate binding"/>
    <property type="evidence" value="ECO:0007669"/>
    <property type="project" value="UniProtKB-ARBA"/>
</dbReference>
<dbReference type="InterPro" id="IPR036322">
    <property type="entry name" value="WD40_repeat_dom_sf"/>
</dbReference>
<evidence type="ECO:0000256" key="2">
    <source>
        <dbReference type="ARBA" id="ARBA00022574"/>
    </source>
</evidence>
<dbReference type="GO" id="GO:0034497">
    <property type="term" value="P:protein localization to phagophore assembly site"/>
    <property type="evidence" value="ECO:0007669"/>
    <property type="project" value="UniProtKB-ARBA"/>
</dbReference>
<dbReference type="GO" id="GO:0006950">
    <property type="term" value="P:response to stress"/>
    <property type="evidence" value="ECO:0007669"/>
    <property type="project" value="UniProtKB-ARBA"/>
</dbReference>
<evidence type="ECO:0000256" key="7">
    <source>
        <dbReference type="ARBA" id="ARBA00025740"/>
    </source>
</evidence>
<evidence type="ECO:0000256" key="3">
    <source>
        <dbReference type="ARBA" id="ARBA00022737"/>
    </source>
</evidence>
<dbReference type="OrthoDB" id="1667587at2759"/>
<keyword evidence="5" id="KW-0446">Lipid-binding</keyword>
<dbReference type="InterPro" id="IPR015943">
    <property type="entry name" value="WD40/YVTN_repeat-like_dom_sf"/>
</dbReference>
<dbReference type="FunFam" id="2.130.10.10:FF:000145">
    <property type="entry name" value="WD repeat domain phosphoinositide-interacting protein 2"/>
    <property type="match status" value="1"/>
</dbReference>
<evidence type="ECO:0000256" key="6">
    <source>
        <dbReference type="ARBA" id="ARBA00023136"/>
    </source>
</evidence>
<evidence type="ECO:0000313" key="9">
    <source>
        <dbReference type="Proteomes" id="UP000325440"/>
    </source>
</evidence>
<keyword evidence="3" id="KW-0677">Repeat</keyword>
<sequence>MSNGAATVELKYFSFGTAGKKVLSKSLAVGTKTGYRLYSLSSVDNLDQIYENAESEDICIVERLFSSSLVAVVSLSSPRKLRVCHFKKGNEICNYSYSNTILGVKLNRARLVVCLEESLYIHNIHDMKVLHTIRDTPPNPAGLCCLSTSSDICYLAYPGSSTTGEVQIFDAINLQSVSMISAHESPLAAMAISHQGNRIATASERGTVIRVFNIADGTKLYEFRRGVKRCVSICSLAFSIDGLYLCSSSNTETVHVFKLDDSKEIPQMPEEQQSWMSLLSKAVTASANYLPTQVTDVFNQGRAVASIHLPFQGLKNICTIVMVDRVLRLLVASSHGYLYVYNLDIEEGGESTLWRTHRLDGQVDVLDSPKPIKSNEGNTSKLEKNLKTEPSNLDIGPAVALDTNHTAEDYLDDTLSVANPIGSYAGALRGYHSPNQSDADNHIDSLTDLSEDRFKLNDDSEFPPVI</sequence>
<organism evidence="8 9">
    <name type="scientific">Cinara cedri</name>
    <dbReference type="NCBI Taxonomy" id="506608"/>
    <lineage>
        <taxon>Eukaryota</taxon>
        <taxon>Metazoa</taxon>
        <taxon>Ecdysozoa</taxon>
        <taxon>Arthropoda</taxon>
        <taxon>Hexapoda</taxon>
        <taxon>Insecta</taxon>
        <taxon>Pterygota</taxon>
        <taxon>Neoptera</taxon>
        <taxon>Paraneoptera</taxon>
        <taxon>Hemiptera</taxon>
        <taxon>Sternorrhyncha</taxon>
        <taxon>Aphidomorpha</taxon>
        <taxon>Aphidoidea</taxon>
        <taxon>Aphididae</taxon>
        <taxon>Lachninae</taxon>
        <taxon>Cinara</taxon>
    </lineage>
</organism>
<dbReference type="EMBL" id="CABPRJ010002385">
    <property type="protein sequence ID" value="VVC44670.1"/>
    <property type="molecule type" value="Genomic_DNA"/>
</dbReference>
<evidence type="ECO:0000256" key="1">
    <source>
        <dbReference type="ARBA" id="ARBA00004184"/>
    </source>
</evidence>
<evidence type="ECO:0000313" key="8">
    <source>
        <dbReference type="EMBL" id="VVC44670.1"/>
    </source>
</evidence>
<dbReference type="SUPFAM" id="SSF50978">
    <property type="entry name" value="WD40 repeat-like"/>
    <property type="match status" value="1"/>
</dbReference>
<dbReference type="GO" id="GO:0000407">
    <property type="term" value="C:phagophore assembly site"/>
    <property type="evidence" value="ECO:0007669"/>
    <property type="project" value="UniProtKB-ARBA"/>
</dbReference>
<dbReference type="InterPro" id="IPR001680">
    <property type="entry name" value="WD40_rpt"/>
</dbReference>
<dbReference type="Gene3D" id="2.130.10.10">
    <property type="entry name" value="YVTN repeat-like/Quinoprotein amine dehydrogenase"/>
    <property type="match status" value="1"/>
</dbReference>
<dbReference type="Proteomes" id="UP000325440">
    <property type="component" value="Unassembled WGS sequence"/>
</dbReference>
<gene>
    <name evidence="8" type="ORF">CINCED_3A009551</name>
</gene>
<keyword evidence="9" id="KW-1185">Reference proteome</keyword>
<comment type="similarity">
    <text evidence="7">Belongs to the WD repeat PROPPIN family.</text>
</comment>
<keyword evidence="4" id="KW-0072">Autophagy</keyword>
<dbReference type="InterPro" id="IPR048720">
    <property type="entry name" value="PROPPIN"/>
</dbReference>
<dbReference type="Pfam" id="PF21032">
    <property type="entry name" value="PROPPIN"/>
    <property type="match status" value="1"/>
</dbReference>
<dbReference type="PANTHER" id="PTHR11227">
    <property type="entry name" value="WD-REPEAT PROTEIN INTERACTING WITH PHOSPHOINOSIDES WIPI -RELATED"/>
    <property type="match status" value="1"/>
</dbReference>
<evidence type="ECO:0000256" key="5">
    <source>
        <dbReference type="ARBA" id="ARBA00023121"/>
    </source>
</evidence>
<accession>A0A5E4NS85</accession>
<comment type="subcellular location">
    <subcellularLocation>
        <location evidence="1">Endomembrane system</location>
        <topology evidence="1">Peripheral membrane protein</topology>
    </subcellularLocation>
</comment>
<reference evidence="8 9" key="1">
    <citation type="submission" date="2019-08" db="EMBL/GenBank/DDBJ databases">
        <authorList>
            <person name="Alioto T."/>
            <person name="Alioto T."/>
            <person name="Gomez Garrido J."/>
        </authorList>
    </citation>
    <scope>NUCLEOTIDE SEQUENCE [LARGE SCALE GENOMIC DNA]</scope>
</reference>
<keyword evidence="6" id="KW-0472">Membrane</keyword>
<dbReference type="SMART" id="SM00320">
    <property type="entry name" value="WD40"/>
    <property type="match status" value="2"/>
</dbReference>
<dbReference type="GO" id="GO:0012505">
    <property type="term" value="C:endomembrane system"/>
    <property type="evidence" value="ECO:0007669"/>
    <property type="project" value="UniProtKB-SubCell"/>
</dbReference>
<evidence type="ECO:0000256" key="4">
    <source>
        <dbReference type="ARBA" id="ARBA00023006"/>
    </source>
</evidence>
<name>A0A5E4NS85_9HEMI</name>
<proteinExistence type="inferred from homology"/>
<protein>
    <submittedName>
        <fullName evidence="8">WD40/YVTN repeat-like-containing domain,WD40-repeat-containing domain,WD40 repeat</fullName>
    </submittedName>
</protein>